<keyword evidence="3" id="KW-1185">Reference proteome</keyword>
<feature type="compositionally biased region" description="Low complexity" evidence="1">
    <location>
        <begin position="8"/>
        <end position="31"/>
    </location>
</feature>
<dbReference type="EMBL" id="JANPWB010000014">
    <property type="protein sequence ID" value="KAJ1098992.1"/>
    <property type="molecule type" value="Genomic_DNA"/>
</dbReference>
<feature type="region of interest" description="Disordered" evidence="1">
    <location>
        <begin position="117"/>
        <end position="149"/>
    </location>
</feature>
<gene>
    <name evidence="2" type="ORF">NDU88_004097</name>
</gene>
<dbReference type="AlphaFoldDB" id="A0AAV7M662"/>
<protein>
    <submittedName>
        <fullName evidence="2">Uncharacterized protein</fullName>
    </submittedName>
</protein>
<sequence length="202" mass="20404">MSAGGGAAARSRPSPSDPASVDPAPASSGGPRESLGVRVPLKCALALLGPRLGANDVERPAPGPGAGVLEVRLTRGGPSPRAAAALGKRNAPAGCRGATPWPGGCSRPLRVSLLTGRPAGPRPDRCCGAPAATPQPESPLSGRSAARAPQSRLLSDFTGESNGAAPLPRVRRTHLGRANLFFGPGHRLRLASPVPLDHFRAS</sequence>
<accession>A0AAV7M662</accession>
<evidence type="ECO:0000313" key="3">
    <source>
        <dbReference type="Proteomes" id="UP001066276"/>
    </source>
</evidence>
<dbReference type="Proteomes" id="UP001066276">
    <property type="component" value="Chromosome 10"/>
</dbReference>
<reference evidence="2" key="1">
    <citation type="journal article" date="2022" name="bioRxiv">
        <title>Sequencing and chromosome-scale assembly of the giantPleurodeles waltlgenome.</title>
        <authorList>
            <person name="Brown T."/>
            <person name="Elewa A."/>
            <person name="Iarovenko S."/>
            <person name="Subramanian E."/>
            <person name="Araus A.J."/>
            <person name="Petzold A."/>
            <person name="Susuki M."/>
            <person name="Suzuki K.-i.T."/>
            <person name="Hayashi T."/>
            <person name="Toyoda A."/>
            <person name="Oliveira C."/>
            <person name="Osipova E."/>
            <person name="Leigh N.D."/>
            <person name="Simon A."/>
            <person name="Yun M.H."/>
        </authorList>
    </citation>
    <scope>NUCLEOTIDE SEQUENCE</scope>
    <source>
        <strain evidence="2">20211129_DDA</strain>
        <tissue evidence="2">Liver</tissue>
    </source>
</reference>
<evidence type="ECO:0000313" key="2">
    <source>
        <dbReference type="EMBL" id="KAJ1098992.1"/>
    </source>
</evidence>
<feature type="region of interest" description="Disordered" evidence="1">
    <location>
        <begin position="1"/>
        <end position="35"/>
    </location>
</feature>
<name>A0AAV7M662_PLEWA</name>
<comment type="caution">
    <text evidence="2">The sequence shown here is derived from an EMBL/GenBank/DDBJ whole genome shotgun (WGS) entry which is preliminary data.</text>
</comment>
<organism evidence="2 3">
    <name type="scientific">Pleurodeles waltl</name>
    <name type="common">Iberian ribbed newt</name>
    <dbReference type="NCBI Taxonomy" id="8319"/>
    <lineage>
        <taxon>Eukaryota</taxon>
        <taxon>Metazoa</taxon>
        <taxon>Chordata</taxon>
        <taxon>Craniata</taxon>
        <taxon>Vertebrata</taxon>
        <taxon>Euteleostomi</taxon>
        <taxon>Amphibia</taxon>
        <taxon>Batrachia</taxon>
        <taxon>Caudata</taxon>
        <taxon>Salamandroidea</taxon>
        <taxon>Salamandridae</taxon>
        <taxon>Pleurodelinae</taxon>
        <taxon>Pleurodeles</taxon>
    </lineage>
</organism>
<proteinExistence type="predicted"/>
<evidence type="ECO:0000256" key="1">
    <source>
        <dbReference type="SAM" id="MobiDB-lite"/>
    </source>
</evidence>